<dbReference type="GO" id="GO:0005829">
    <property type="term" value="C:cytosol"/>
    <property type="evidence" value="ECO:0007669"/>
    <property type="project" value="TreeGrafter"/>
</dbReference>
<dbReference type="InterPro" id="IPR000488">
    <property type="entry name" value="Death_dom"/>
</dbReference>
<dbReference type="PANTHER" id="PTHR46680:SF3">
    <property type="entry name" value="NF-KAPPA-B INHIBITOR CACTUS"/>
    <property type="match status" value="1"/>
</dbReference>
<evidence type="ECO:0000256" key="3">
    <source>
        <dbReference type="PROSITE-ProRule" id="PRU00023"/>
    </source>
</evidence>
<dbReference type="SUPFAM" id="SSF52540">
    <property type="entry name" value="P-loop containing nucleoside triphosphate hydrolases"/>
    <property type="match status" value="1"/>
</dbReference>
<evidence type="ECO:0000313" key="7">
    <source>
        <dbReference type="Proteomes" id="UP000507470"/>
    </source>
</evidence>
<dbReference type="EMBL" id="CACVKT020007910">
    <property type="protein sequence ID" value="CAC5411841.1"/>
    <property type="molecule type" value="Genomic_DNA"/>
</dbReference>
<feature type="compositionally biased region" description="Basic and acidic residues" evidence="4">
    <location>
        <begin position="258"/>
        <end position="269"/>
    </location>
</feature>
<dbReference type="Pfam" id="PF12796">
    <property type="entry name" value="Ank_2"/>
    <property type="match status" value="1"/>
</dbReference>
<protein>
    <recommendedName>
        <fullName evidence="5">Death domain-containing protein</fullName>
    </recommendedName>
</protein>
<feature type="repeat" description="ANK" evidence="3">
    <location>
        <begin position="151"/>
        <end position="183"/>
    </location>
</feature>
<feature type="region of interest" description="Disordered" evidence="4">
    <location>
        <begin position="258"/>
        <end position="288"/>
    </location>
</feature>
<feature type="compositionally biased region" description="Polar residues" evidence="4">
    <location>
        <begin position="270"/>
        <end position="279"/>
    </location>
</feature>
<dbReference type="Proteomes" id="UP000507470">
    <property type="component" value="Unassembled WGS sequence"/>
</dbReference>
<dbReference type="GO" id="GO:0007165">
    <property type="term" value="P:signal transduction"/>
    <property type="evidence" value="ECO:0007669"/>
    <property type="project" value="InterPro"/>
</dbReference>
<dbReference type="Gene3D" id="3.40.50.300">
    <property type="entry name" value="P-loop containing nucleotide triphosphate hydrolases"/>
    <property type="match status" value="1"/>
</dbReference>
<dbReference type="PROSITE" id="PS50017">
    <property type="entry name" value="DEATH_DOMAIN"/>
    <property type="match status" value="1"/>
</dbReference>
<dbReference type="GO" id="GO:0071356">
    <property type="term" value="P:cellular response to tumor necrosis factor"/>
    <property type="evidence" value="ECO:0007669"/>
    <property type="project" value="TreeGrafter"/>
</dbReference>
<dbReference type="Gene3D" id="1.25.40.20">
    <property type="entry name" value="Ankyrin repeat-containing domain"/>
    <property type="match status" value="1"/>
</dbReference>
<dbReference type="InterPro" id="IPR036770">
    <property type="entry name" value="Ankyrin_rpt-contain_sf"/>
</dbReference>
<evidence type="ECO:0000256" key="4">
    <source>
        <dbReference type="SAM" id="MobiDB-lite"/>
    </source>
</evidence>
<evidence type="ECO:0000313" key="6">
    <source>
        <dbReference type="EMBL" id="CAC5411841.1"/>
    </source>
</evidence>
<dbReference type="InterPro" id="IPR002110">
    <property type="entry name" value="Ankyrin_rpt"/>
</dbReference>
<dbReference type="InterPro" id="IPR027417">
    <property type="entry name" value="P-loop_NTPase"/>
</dbReference>
<evidence type="ECO:0000256" key="1">
    <source>
        <dbReference type="ARBA" id="ARBA00022737"/>
    </source>
</evidence>
<dbReference type="InterPro" id="IPR051070">
    <property type="entry name" value="NF-kappa-B_inhibitor"/>
</dbReference>
<reference evidence="6 7" key="1">
    <citation type="submission" date="2020-06" db="EMBL/GenBank/DDBJ databases">
        <authorList>
            <person name="Li R."/>
            <person name="Bekaert M."/>
        </authorList>
    </citation>
    <scope>NUCLEOTIDE SEQUENCE [LARGE SCALE GENOMIC DNA]</scope>
    <source>
        <strain evidence="7">wild</strain>
    </source>
</reference>
<dbReference type="SUPFAM" id="SSF48403">
    <property type="entry name" value="Ankyrin repeat"/>
    <property type="match status" value="1"/>
</dbReference>
<dbReference type="Gene3D" id="1.10.533.10">
    <property type="entry name" value="Death Domain, Fas"/>
    <property type="match status" value="1"/>
</dbReference>
<dbReference type="PROSITE" id="PS50297">
    <property type="entry name" value="ANK_REP_REGION"/>
    <property type="match status" value="2"/>
</dbReference>
<sequence length="1250" mass="143420">MNRLTSRQWFNLTEYANIDNDIPTTEPLTDDDIINEITSSMKETEEDSDEDDTITTEKPVPSLSAMVEMTDTYQSYFEAQDDTEELLPLLAKVNNYFARKQLKRKLNAKQRYQHVKVCLKRYVSEDQLGRTPLESLEETYKKSHWYIRETKGDSPLHQASSQGEQNAVKTLIILGADLSDRNNEGDTPLHQAVGNGELATIKDLICLGADITAKNKEGMTPLDLAEVAYKQNKDYVYGNIYQEALEYIKGLNDTSERTVEQSKNKDADTSSKSAVSNTEQSKDQTESVAEFPWIGNPSEFKIILSKGMYESFDNRVYLAGACNCGKSTLASVLIGDDIPLTWKSTNGLVVYFGRNGIHLKTEEMVPLKDVKRILDRLLNRIEQHMLYGIACIKTRVKWVLKGDKVPVVTLFSLEFYVDNQMFYRKTDRRQIKKNLNLAYENFIRKFKNAMRNIRTEVTNEVKIKTVQVPEKAVKSSFTSAPTFEKTQIVHREEKCRQDEPDAIPDVSKLDHYTVREDILEEVRKGRYIIEIAPSDLVDFGGQRSYDMTYQLFIQHRGSFIIMFNGRYELKTPLTEYPQGDVTSESLIMHWINSILTYCPEGDDIMPMVLFAATHSDYFTPEEARNRKMYFTKEITDLFREHKQRQHMFLDTVYFIDGTNKHDPEIKALTQQLVRFAMQQSTWGQKRPMAWVPLELQIDNMRSQNINIITRNQLEYINRLNEDLALTEGQLEDFLRNQHAIGKVMYYKQPGLEGFVIIHTPALVNIMRSFITDEMFWPDNAELKEILQNLVLTGNIYKSDLWKLWGQDSFNQYLPTDELKAFVAKLLIHLDILIQPKDNTSASGDEIFLVPCMVKKSPPPDFFLRGTSDSNTIVLAYDLAITSIPSALAFKVIGAASNNLLLKKEDGKQCLFHKAAIFMVDDDNEIRMCLEDNRVMVNLVNRTSLHFLSPDIAASVQECLTKTLESSIAFYYTSNGKQIDPSEVSNKIKIEVGVICNNSVCLLNLNDSSHGIEWKCTAGNRNHKKKYPMYWFFDQKQKECHQRCTGLDTTELKTIPSNKHLVRLASKFGITLFGEFIIHMGLETQEYCNIQHQYEANGVHSVMFMALVKCMKEIEAKMKRPSLKPIRDALIAVNLNQHFLCQIFREDTSLNDVSESRLQIPVDDDVLTELPKHIGNCVIHLGIELGLTVEDIETIMYNYPKDMYSQIASVFRIWKTSSQTPTVFALMKALQHVKSGGLSYVCQRYNVCAQD</sequence>
<dbReference type="GO" id="GO:0051059">
    <property type="term" value="F:NF-kappaB binding"/>
    <property type="evidence" value="ECO:0007669"/>
    <property type="project" value="TreeGrafter"/>
</dbReference>
<evidence type="ECO:0000256" key="2">
    <source>
        <dbReference type="ARBA" id="ARBA00023043"/>
    </source>
</evidence>
<name>A0A6J8DWP0_MYTCO</name>
<feature type="domain" description="Death" evidence="5">
    <location>
        <begin position="1180"/>
        <end position="1233"/>
    </location>
</feature>
<dbReference type="InterPro" id="IPR011029">
    <property type="entry name" value="DEATH-like_dom_sf"/>
</dbReference>
<keyword evidence="1" id="KW-0677">Repeat</keyword>
<dbReference type="CDD" id="cd01670">
    <property type="entry name" value="Death"/>
    <property type="match status" value="1"/>
</dbReference>
<dbReference type="AlphaFoldDB" id="A0A6J8DWP0"/>
<dbReference type="OrthoDB" id="5962960at2759"/>
<proteinExistence type="predicted"/>
<dbReference type="SMART" id="SM00248">
    <property type="entry name" value="ANK"/>
    <property type="match status" value="2"/>
</dbReference>
<dbReference type="PANTHER" id="PTHR46680">
    <property type="entry name" value="NF-KAPPA-B INHIBITOR ALPHA"/>
    <property type="match status" value="1"/>
</dbReference>
<accession>A0A6J8DWP0</accession>
<dbReference type="PROSITE" id="PS50088">
    <property type="entry name" value="ANK_REPEAT"/>
    <property type="match status" value="2"/>
</dbReference>
<dbReference type="SUPFAM" id="SSF47986">
    <property type="entry name" value="DEATH domain"/>
    <property type="match status" value="1"/>
</dbReference>
<organism evidence="6 7">
    <name type="scientific">Mytilus coruscus</name>
    <name type="common">Sea mussel</name>
    <dbReference type="NCBI Taxonomy" id="42192"/>
    <lineage>
        <taxon>Eukaryota</taxon>
        <taxon>Metazoa</taxon>
        <taxon>Spiralia</taxon>
        <taxon>Lophotrochozoa</taxon>
        <taxon>Mollusca</taxon>
        <taxon>Bivalvia</taxon>
        <taxon>Autobranchia</taxon>
        <taxon>Pteriomorphia</taxon>
        <taxon>Mytilida</taxon>
        <taxon>Mytiloidea</taxon>
        <taxon>Mytilidae</taxon>
        <taxon>Mytilinae</taxon>
        <taxon>Mytilus</taxon>
    </lineage>
</organism>
<evidence type="ECO:0000259" key="5">
    <source>
        <dbReference type="PROSITE" id="PS50017"/>
    </source>
</evidence>
<gene>
    <name evidence="6" type="ORF">MCOR_44882</name>
</gene>
<feature type="repeat" description="ANK" evidence="3">
    <location>
        <begin position="184"/>
        <end position="216"/>
    </location>
</feature>
<keyword evidence="2 3" id="KW-0040">ANK repeat</keyword>
<keyword evidence="7" id="KW-1185">Reference proteome</keyword>